<evidence type="ECO:0000313" key="7">
    <source>
        <dbReference type="EMBL" id="OTO09834.1"/>
    </source>
</evidence>
<dbReference type="InterPro" id="IPR008964">
    <property type="entry name" value="Invasin/intimin_cell_adhesion"/>
</dbReference>
<dbReference type="PROSITE" id="PS51820">
    <property type="entry name" value="PA14"/>
    <property type="match status" value="1"/>
</dbReference>
<dbReference type="SMART" id="SM00635">
    <property type="entry name" value="BID_2"/>
    <property type="match status" value="2"/>
</dbReference>
<feature type="domain" description="PA14" evidence="5">
    <location>
        <begin position="428"/>
        <end position="570"/>
    </location>
</feature>
<dbReference type="InterPro" id="IPR013783">
    <property type="entry name" value="Ig-like_fold"/>
</dbReference>
<evidence type="ECO:0000259" key="5">
    <source>
        <dbReference type="PROSITE" id="PS51820"/>
    </source>
</evidence>
<dbReference type="Proteomes" id="UP000195139">
    <property type="component" value="Unassembled WGS sequence"/>
</dbReference>
<feature type="signal peptide" evidence="4">
    <location>
        <begin position="1"/>
        <end position="28"/>
    </location>
</feature>
<dbReference type="Pfam" id="PF02368">
    <property type="entry name" value="Big_2"/>
    <property type="match status" value="2"/>
</dbReference>
<dbReference type="GO" id="GO:0005576">
    <property type="term" value="C:extracellular region"/>
    <property type="evidence" value="ECO:0007669"/>
    <property type="project" value="UniProtKB-SubCell"/>
</dbReference>
<keyword evidence="2" id="KW-0964">Secreted</keyword>
<dbReference type="InterPro" id="IPR003343">
    <property type="entry name" value="Big_2"/>
</dbReference>
<dbReference type="PANTHER" id="PTHR23303">
    <property type="entry name" value="CARBOXYPEPTIDASE REGULATORY REGION-CONTAINING"/>
    <property type="match status" value="1"/>
</dbReference>
<keyword evidence="8" id="KW-1185">Reference proteome</keyword>
<dbReference type="Gene3D" id="2.60.40.1080">
    <property type="match status" value="2"/>
</dbReference>
<dbReference type="SUPFAM" id="SSF56988">
    <property type="entry name" value="Anthrax protective antigen"/>
    <property type="match status" value="1"/>
</dbReference>
<dbReference type="Pfam" id="PF17210">
    <property type="entry name" value="SdrD_B"/>
    <property type="match status" value="2"/>
</dbReference>
<dbReference type="EMBL" id="NGLE01000001">
    <property type="protein sequence ID" value="OTO09834.1"/>
    <property type="molecule type" value="Genomic_DNA"/>
</dbReference>
<dbReference type="InterPro" id="IPR037524">
    <property type="entry name" value="PA14/GLEYA"/>
</dbReference>
<dbReference type="InterPro" id="IPR051417">
    <property type="entry name" value="SDr/BOS_complex"/>
</dbReference>
<dbReference type="AlphaFoldDB" id="A0A242CHW5"/>
<dbReference type="InterPro" id="IPR033764">
    <property type="entry name" value="Sdr_B"/>
</dbReference>
<accession>A0A242CHW5</accession>
<evidence type="ECO:0000313" key="6">
    <source>
        <dbReference type="EMBL" id="MEI5995029.1"/>
    </source>
</evidence>
<dbReference type="Pfam" id="PF07691">
    <property type="entry name" value="PA14"/>
    <property type="match status" value="1"/>
</dbReference>
<dbReference type="Gene3D" id="3.90.182.10">
    <property type="entry name" value="Toxin - Anthrax Protective Antigen,domain 1"/>
    <property type="match status" value="1"/>
</dbReference>
<sequence>MNIKKIVNSVVMLGVILSVFCSGVSAMAQKKVGEGGTGSISGILFVDQNGNGQQDPGEQGLSGILVKLIDSKGVEIPGKEFTTKEDGKYIFEGLERNKYGLKVYIPEGYKAISAGYFQLDENGHTNYVSLKEGEKFEDGSIGFFPKPATLNGTVFNDEDQDGKKGTTEIGIGGVVLELHQIGGKANPVATTTTTVNGKYSFTNIPPNEKYEVRAVSFPDKYEVVPNKHFDKDAKSVSPYLLKPEELRKGVMLALHEKTIPNIPAEDIIVEPNPLIKYVGETGTLKVTLIPADTTDKILDFKVMDSSIMTVDASGNWEAKKVGETVISVTTTNGKSSLVKVIVKEREVPVEHIIVEPNPLIKYVGETGTLKVTFVPENATNKELTFVSANPEIMSVDQNGNWVANKVGKTTITVTPSSGPAFVVDVTVKARSGVGATFYDYPEYLGYFHYKGTGTATNFDDDYNATEPYPGLGIDHYKVTKVGYVTVKDTGKYTFSVEIDDNATVYLDDEKIIDRDYFIGGTLTNFRYLKAGQTIKIQTEHFNRKAPVSYFHLRWRTPSNPFSDKAIPDEAITMEPGV</sequence>
<dbReference type="SUPFAM" id="SSF117074">
    <property type="entry name" value="Hypothetical protein PA1324"/>
    <property type="match status" value="2"/>
</dbReference>
<evidence type="ECO:0000256" key="1">
    <source>
        <dbReference type="ARBA" id="ARBA00004613"/>
    </source>
</evidence>
<comment type="subcellular location">
    <subcellularLocation>
        <location evidence="1">Secreted</location>
    </subcellularLocation>
</comment>
<dbReference type="STRING" id="1834181.A5880_000517"/>
<proteinExistence type="predicted"/>
<dbReference type="InterPro" id="IPR011658">
    <property type="entry name" value="PA14_dom"/>
</dbReference>
<gene>
    <name evidence="7" type="ORF">A5880_000517</name>
    <name evidence="6" type="ORF">A5880_002619</name>
</gene>
<dbReference type="Gene3D" id="2.60.40.10">
    <property type="entry name" value="Immunoglobulins"/>
    <property type="match status" value="2"/>
</dbReference>
<reference evidence="6 8" key="2">
    <citation type="submission" date="2018-07" db="EMBL/GenBank/DDBJ databases">
        <title>The Genome Sequence of Enterococcus sp. DIV0659b.</title>
        <authorList>
            <consortium name="The Broad Institute Genomics Platform"/>
            <consortium name="The Broad Institute Genomic Center for Infectious Diseases"/>
            <person name="Earl A."/>
            <person name="Manson A."/>
            <person name="Schwartman J."/>
            <person name="Gilmore M."/>
            <person name="Abouelleil A."/>
            <person name="Cao P."/>
            <person name="Chapman S."/>
            <person name="Cusick C."/>
            <person name="Shea T."/>
            <person name="Young S."/>
            <person name="Neafsey D."/>
            <person name="Nusbaum C."/>
            <person name="Birren B."/>
        </authorList>
    </citation>
    <scope>NUCLEOTIDE SEQUENCE [LARGE SCALE GENOMIC DNA]</scope>
    <source>
        <strain evidence="6 8">4G2_DIV0659</strain>
    </source>
</reference>
<dbReference type="RefSeq" id="WP_086329454.1">
    <property type="nucleotide sequence ID" value="NZ_NGLE02000001.1"/>
</dbReference>
<evidence type="ECO:0000256" key="3">
    <source>
        <dbReference type="ARBA" id="ARBA00022729"/>
    </source>
</evidence>
<reference evidence="7" key="1">
    <citation type="submission" date="2017-05" db="EMBL/GenBank/DDBJ databases">
        <title>The Genome Sequence of Enterococcus sp. 4G2_DIV0659.</title>
        <authorList>
            <consortium name="The Broad Institute Genomics Platform"/>
            <consortium name="The Broad Institute Genomic Center for Infectious Diseases"/>
            <person name="Earl A."/>
            <person name="Manson A."/>
            <person name="Schwartman J."/>
            <person name="Gilmore M."/>
            <person name="Abouelleil A."/>
            <person name="Cao P."/>
            <person name="Chapman S."/>
            <person name="Cusick C."/>
            <person name="Shea T."/>
            <person name="Young S."/>
            <person name="Neafsey D."/>
            <person name="Nusbaum C."/>
            <person name="Birren B."/>
        </authorList>
    </citation>
    <scope>NUCLEOTIDE SEQUENCE [LARGE SCALE GENOMIC DNA]</scope>
    <source>
        <strain evidence="7">4G2_DIV0659</strain>
    </source>
</reference>
<comment type="caution">
    <text evidence="7">The sequence shown here is derived from an EMBL/GenBank/DDBJ whole genome shotgun (WGS) entry which is preliminary data.</text>
</comment>
<dbReference type="SMART" id="SM00758">
    <property type="entry name" value="PA14"/>
    <property type="match status" value="1"/>
</dbReference>
<dbReference type="OrthoDB" id="2177315at2"/>
<evidence type="ECO:0000256" key="4">
    <source>
        <dbReference type="SAM" id="SignalP"/>
    </source>
</evidence>
<feature type="chain" id="PRO_5013190264" description="PA14 domain-containing protein" evidence="4">
    <location>
        <begin position="29"/>
        <end position="577"/>
    </location>
</feature>
<keyword evidence="3 4" id="KW-0732">Signal</keyword>
<dbReference type="SUPFAM" id="SSF49373">
    <property type="entry name" value="Invasin/intimin cell-adhesion fragments"/>
    <property type="match status" value="2"/>
</dbReference>
<dbReference type="EMBL" id="NGLE02000001">
    <property type="protein sequence ID" value="MEI5995029.1"/>
    <property type="molecule type" value="Genomic_DNA"/>
</dbReference>
<organism evidence="7">
    <name type="scientific">Candidatus Enterococcus mansonii</name>
    <dbReference type="NCBI Taxonomy" id="1834181"/>
    <lineage>
        <taxon>Bacteria</taxon>
        <taxon>Bacillati</taxon>
        <taxon>Bacillota</taxon>
        <taxon>Bacilli</taxon>
        <taxon>Lactobacillales</taxon>
        <taxon>Enterococcaceae</taxon>
        <taxon>Enterococcus</taxon>
    </lineage>
</organism>
<evidence type="ECO:0000313" key="8">
    <source>
        <dbReference type="Proteomes" id="UP000195139"/>
    </source>
</evidence>
<protein>
    <recommendedName>
        <fullName evidence="5">PA14 domain-containing protein</fullName>
    </recommendedName>
</protein>
<evidence type="ECO:0000256" key="2">
    <source>
        <dbReference type="ARBA" id="ARBA00022525"/>
    </source>
</evidence>
<name>A0A242CHW5_9ENTE</name>